<accession>A0A9W9IU06</accession>
<name>A0A9W9IU06_9EURO</name>
<dbReference type="SUPFAM" id="SSF51905">
    <property type="entry name" value="FAD/NAD(P)-binding domain"/>
    <property type="match status" value="1"/>
</dbReference>
<evidence type="ECO:0000256" key="1">
    <source>
        <dbReference type="ARBA" id="ARBA00005995"/>
    </source>
</evidence>
<proteinExistence type="inferred from homology"/>
<keyword evidence="6" id="KW-1185">Reference proteome</keyword>
<dbReference type="Gene3D" id="3.90.660.10">
    <property type="match status" value="1"/>
</dbReference>
<evidence type="ECO:0000259" key="4">
    <source>
        <dbReference type="Pfam" id="PF01593"/>
    </source>
</evidence>
<dbReference type="InterPro" id="IPR002937">
    <property type="entry name" value="Amino_oxidase"/>
</dbReference>
<dbReference type="Pfam" id="PF01593">
    <property type="entry name" value="Amino_oxidase"/>
    <property type="match status" value="1"/>
</dbReference>
<gene>
    <name evidence="5" type="ORF">N7492_000691</name>
</gene>
<organism evidence="5 6">
    <name type="scientific">Penicillium capsulatum</name>
    <dbReference type="NCBI Taxonomy" id="69766"/>
    <lineage>
        <taxon>Eukaryota</taxon>
        <taxon>Fungi</taxon>
        <taxon>Dikarya</taxon>
        <taxon>Ascomycota</taxon>
        <taxon>Pezizomycotina</taxon>
        <taxon>Eurotiomycetes</taxon>
        <taxon>Eurotiomycetidae</taxon>
        <taxon>Eurotiales</taxon>
        <taxon>Aspergillaceae</taxon>
        <taxon>Penicillium</taxon>
    </lineage>
</organism>
<feature type="domain" description="Amine oxidase" evidence="4">
    <location>
        <begin position="126"/>
        <end position="464"/>
    </location>
</feature>
<evidence type="ECO:0000313" key="6">
    <source>
        <dbReference type="Proteomes" id="UP001146351"/>
    </source>
</evidence>
<dbReference type="Proteomes" id="UP001146351">
    <property type="component" value="Unassembled WGS sequence"/>
</dbReference>
<dbReference type="EMBL" id="JAPQKO010000001">
    <property type="protein sequence ID" value="KAJ5183075.1"/>
    <property type="molecule type" value="Genomic_DNA"/>
</dbReference>
<dbReference type="InterPro" id="IPR050703">
    <property type="entry name" value="Flavin_MAO"/>
</dbReference>
<dbReference type="PANTHER" id="PTHR43563">
    <property type="entry name" value="AMINE OXIDASE"/>
    <property type="match status" value="1"/>
</dbReference>
<evidence type="ECO:0000256" key="3">
    <source>
        <dbReference type="ARBA" id="ARBA00048448"/>
    </source>
</evidence>
<protein>
    <recommendedName>
        <fullName evidence="2">monoamine oxidase</fullName>
        <ecNumber evidence="2">1.4.3.4</ecNumber>
    </recommendedName>
</protein>
<evidence type="ECO:0000313" key="5">
    <source>
        <dbReference type="EMBL" id="KAJ5183075.1"/>
    </source>
</evidence>
<dbReference type="EC" id="1.4.3.4" evidence="2"/>
<dbReference type="Gene3D" id="3.50.50.60">
    <property type="entry name" value="FAD/NAD(P)-binding domain"/>
    <property type="match status" value="1"/>
</dbReference>
<reference evidence="5" key="2">
    <citation type="journal article" date="2023" name="IMA Fungus">
        <title>Comparative genomic study of the Penicillium genus elucidates a diverse pangenome and 15 lateral gene transfer events.</title>
        <authorList>
            <person name="Petersen C."/>
            <person name="Sorensen T."/>
            <person name="Nielsen M.R."/>
            <person name="Sondergaard T.E."/>
            <person name="Sorensen J.L."/>
            <person name="Fitzpatrick D.A."/>
            <person name="Frisvad J.C."/>
            <person name="Nielsen K.L."/>
        </authorList>
    </citation>
    <scope>NUCLEOTIDE SEQUENCE</scope>
    <source>
        <strain evidence="5">IBT 21917</strain>
    </source>
</reference>
<comment type="similarity">
    <text evidence="1">Belongs to the flavin monoamine oxidase family.</text>
</comment>
<dbReference type="InterPro" id="IPR036188">
    <property type="entry name" value="FAD/NAD-bd_sf"/>
</dbReference>
<comment type="caution">
    <text evidence="5">The sequence shown here is derived from an EMBL/GenBank/DDBJ whole genome shotgun (WGS) entry which is preliminary data.</text>
</comment>
<dbReference type="GO" id="GO:0097621">
    <property type="term" value="F:monoamine oxidase activity"/>
    <property type="evidence" value="ECO:0007669"/>
    <property type="project" value="UniProtKB-EC"/>
</dbReference>
<dbReference type="PANTHER" id="PTHR43563:SF1">
    <property type="entry name" value="AMINE OXIDASE [FLAVIN-CONTAINING] B"/>
    <property type="match status" value="1"/>
</dbReference>
<reference evidence="5" key="1">
    <citation type="submission" date="2022-11" db="EMBL/GenBank/DDBJ databases">
        <authorList>
            <person name="Petersen C."/>
        </authorList>
    </citation>
    <scope>NUCLEOTIDE SEQUENCE</scope>
    <source>
        <strain evidence="5">IBT 21917</strain>
    </source>
</reference>
<evidence type="ECO:0000256" key="2">
    <source>
        <dbReference type="ARBA" id="ARBA00012804"/>
    </source>
</evidence>
<dbReference type="OrthoDB" id="7777654at2759"/>
<sequence>MPRSKEGFLWTQSHTQNGLKTDAVIPSSADIKPFYDVVRETQPRESSSSKRAIISAVAHGLHRLSVKDSRWVGCGCTSPSRICTTKLHGRGLHWFLKSSAGTSVPENQYFKPAQGGICEVPLQEVGSILERVGAESFTVDGLDSRALMPFPHDPFREPALWRQYDHLTVKQRLDQLSNFSDFEKSLFESDVNTFGSAPGSETGFTEALCWFTLGGHSMVRVFEKAGIFKLGHGGMTAIARGILDDFKGDIVLSTVVESIDEGRQGITLRTRDGQSIDAKAVISTILLCVLSQYRVASSIDKKQELSRRYDVQSTTQLTPTRSHKCRTHQQGREDPFQAGCYRARLICNVRWERDIAISIRVLRPQRDSTVSSRDMVYWIRADYSRIAGKYSARWRYTGYLTHDWMNDPFAKGTWCCWGPNKFSHFVPELQKPHGRVFFASADWADGWRGFVDGAIESGQKAANDARVGMKF</sequence>
<comment type="catalytic activity">
    <reaction evidence="3">
        <text>a secondary aliphatic amine + O2 + H2O = a primary amine + an aldehyde + H2O2</text>
        <dbReference type="Rhea" id="RHEA:26414"/>
        <dbReference type="ChEBI" id="CHEBI:15377"/>
        <dbReference type="ChEBI" id="CHEBI:15379"/>
        <dbReference type="ChEBI" id="CHEBI:16240"/>
        <dbReference type="ChEBI" id="CHEBI:17478"/>
        <dbReference type="ChEBI" id="CHEBI:58855"/>
        <dbReference type="ChEBI" id="CHEBI:65296"/>
        <dbReference type="EC" id="1.4.3.4"/>
    </reaction>
</comment>
<dbReference type="AlphaFoldDB" id="A0A9W9IU06"/>